<dbReference type="OrthoDB" id="9802264at2"/>
<proteinExistence type="predicted"/>
<dbReference type="SUPFAM" id="SSF52540">
    <property type="entry name" value="P-loop containing nucleoside triphosphate hydrolases"/>
    <property type="match status" value="1"/>
</dbReference>
<dbReference type="SMART" id="SM00382">
    <property type="entry name" value="AAA"/>
    <property type="match status" value="1"/>
</dbReference>
<protein>
    <submittedName>
        <fullName evidence="5">Putative ABC transport system ATP-binding protein</fullName>
    </submittedName>
</protein>
<reference evidence="5 6" key="1">
    <citation type="submission" date="2019-02" db="EMBL/GenBank/DDBJ databases">
        <title>Genomic Encyclopedia of Archaeal and Bacterial Type Strains, Phase II (KMG-II): from individual species to whole genera.</title>
        <authorList>
            <person name="Goeker M."/>
        </authorList>
    </citation>
    <scope>NUCLEOTIDE SEQUENCE [LARGE SCALE GENOMIC DNA]</scope>
    <source>
        <strain evidence="5 6">DSM 18101</strain>
    </source>
</reference>
<dbReference type="Proteomes" id="UP000292958">
    <property type="component" value="Unassembled WGS sequence"/>
</dbReference>
<dbReference type="Pfam" id="PF00005">
    <property type="entry name" value="ABC_tran"/>
    <property type="match status" value="1"/>
</dbReference>
<dbReference type="PANTHER" id="PTHR24220:SF611">
    <property type="entry name" value="ATP-BINDING COMPONENT OF ABC TRANSPORTER-RELATED"/>
    <property type="match status" value="1"/>
</dbReference>
<dbReference type="InterPro" id="IPR003439">
    <property type="entry name" value="ABC_transporter-like_ATP-bd"/>
</dbReference>
<dbReference type="GO" id="GO:0005524">
    <property type="term" value="F:ATP binding"/>
    <property type="evidence" value="ECO:0007669"/>
    <property type="project" value="UniProtKB-KW"/>
</dbReference>
<evidence type="ECO:0000256" key="2">
    <source>
        <dbReference type="ARBA" id="ARBA00022741"/>
    </source>
</evidence>
<dbReference type="CDD" id="cd03255">
    <property type="entry name" value="ABC_MJ0796_LolCDE_FtsE"/>
    <property type="match status" value="1"/>
</dbReference>
<dbReference type="AlphaFoldDB" id="A0A4Q7YNU1"/>
<keyword evidence="2" id="KW-0547">Nucleotide-binding</keyword>
<name>A0A4Q7YNU1_9BACT</name>
<comment type="caution">
    <text evidence="5">The sequence shown here is derived from an EMBL/GenBank/DDBJ whole genome shotgun (WGS) entry which is preliminary data.</text>
</comment>
<keyword evidence="6" id="KW-1185">Reference proteome</keyword>
<keyword evidence="1" id="KW-0813">Transport</keyword>
<gene>
    <name evidence="5" type="ORF">BDD14_0343</name>
</gene>
<accession>A0A4Q7YNU1</accession>
<evidence type="ECO:0000256" key="1">
    <source>
        <dbReference type="ARBA" id="ARBA00022448"/>
    </source>
</evidence>
<dbReference type="InterPro" id="IPR015854">
    <property type="entry name" value="ABC_transpr_LolD-like"/>
</dbReference>
<dbReference type="GO" id="GO:0022857">
    <property type="term" value="F:transmembrane transporter activity"/>
    <property type="evidence" value="ECO:0007669"/>
    <property type="project" value="TreeGrafter"/>
</dbReference>
<dbReference type="InterPro" id="IPR017911">
    <property type="entry name" value="MacB-like_ATP-bd"/>
</dbReference>
<evidence type="ECO:0000256" key="3">
    <source>
        <dbReference type="ARBA" id="ARBA00022840"/>
    </source>
</evidence>
<dbReference type="GO" id="GO:0005886">
    <property type="term" value="C:plasma membrane"/>
    <property type="evidence" value="ECO:0007669"/>
    <property type="project" value="TreeGrafter"/>
</dbReference>
<dbReference type="GO" id="GO:0016887">
    <property type="term" value="F:ATP hydrolysis activity"/>
    <property type="evidence" value="ECO:0007669"/>
    <property type="project" value="InterPro"/>
</dbReference>
<evidence type="ECO:0000313" key="5">
    <source>
        <dbReference type="EMBL" id="RZU39018.1"/>
    </source>
</evidence>
<dbReference type="PANTHER" id="PTHR24220">
    <property type="entry name" value="IMPORT ATP-BINDING PROTEIN"/>
    <property type="match status" value="1"/>
</dbReference>
<dbReference type="PROSITE" id="PS50893">
    <property type="entry name" value="ABC_TRANSPORTER_2"/>
    <property type="match status" value="1"/>
</dbReference>
<keyword evidence="3 5" id="KW-0067">ATP-binding</keyword>
<evidence type="ECO:0000313" key="6">
    <source>
        <dbReference type="Proteomes" id="UP000292958"/>
    </source>
</evidence>
<dbReference type="InterPro" id="IPR003593">
    <property type="entry name" value="AAA+_ATPase"/>
</dbReference>
<dbReference type="EMBL" id="SHKW01000001">
    <property type="protein sequence ID" value="RZU39018.1"/>
    <property type="molecule type" value="Genomic_DNA"/>
</dbReference>
<evidence type="ECO:0000259" key="4">
    <source>
        <dbReference type="PROSITE" id="PS50893"/>
    </source>
</evidence>
<organism evidence="5 6">
    <name type="scientific">Edaphobacter modestus</name>
    <dbReference type="NCBI Taxonomy" id="388466"/>
    <lineage>
        <taxon>Bacteria</taxon>
        <taxon>Pseudomonadati</taxon>
        <taxon>Acidobacteriota</taxon>
        <taxon>Terriglobia</taxon>
        <taxon>Terriglobales</taxon>
        <taxon>Acidobacteriaceae</taxon>
        <taxon>Edaphobacter</taxon>
    </lineage>
</organism>
<sequence length="227" mass="25425">MFSAVVMQDVSFGYEAHAPIMQVKEFNIEKGKRVFLHGSSGSGKTTLLGLIAGVLLPQHGTCEVLGKELTHLSLSARDRHRGSEMGYIFQSFNLIPYLSVKENIELPCRVHAKRLKRIAAPTLGDEVRRIAERLDLHHYLDRGVTKLSTGQQQRVAIARAVIGRPRLVIADEPTSSLDSDRQEAFLQLLLEVCDEARATLIFVSHDRSLMSHFDERISIAEINQVRS</sequence>
<dbReference type="RefSeq" id="WP_130417294.1">
    <property type="nucleotide sequence ID" value="NZ_SHKW01000001.1"/>
</dbReference>
<dbReference type="InterPro" id="IPR027417">
    <property type="entry name" value="P-loop_NTPase"/>
</dbReference>
<feature type="domain" description="ABC transporter" evidence="4">
    <location>
        <begin position="5"/>
        <end position="227"/>
    </location>
</feature>
<dbReference type="Gene3D" id="3.40.50.300">
    <property type="entry name" value="P-loop containing nucleotide triphosphate hydrolases"/>
    <property type="match status" value="1"/>
</dbReference>